<accession>A0A1H5SQQ5</accession>
<dbReference type="AlphaFoldDB" id="A0A1H5SQQ5"/>
<dbReference type="EMBL" id="FNVD01000001">
    <property type="protein sequence ID" value="SEF52288.1"/>
    <property type="molecule type" value="Genomic_DNA"/>
</dbReference>
<evidence type="ECO:0000313" key="3">
    <source>
        <dbReference type="Proteomes" id="UP000236742"/>
    </source>
</evidence>
<name>A0A1H5SQQ5_9RHOB</name>
<feature type="region of interest" description="Disordered" evidence="1">
    <location>
        <begin position="1"/>
        <end position="52"/>
    </location>
</feature>
<evidence type="ECO:0000256" key="1">
    <source>
        <dbReference type="SAM" id="MobiDB-lite"/>
    </source>
</evidence>
<organism evidence="2 3">
    <name type="scientific">Jhaorihella thermophila</name>
    <dbReference type="NCBI Taxonomy" id="488547"/>
    <lineage>
        <taxon>Bacteria</taxon>
        <taxon>Pseudomonadati</taxon>
        <taxon>Pseudomonadota</taxon>
        <taxon>Alphaproteobacteria</taxon>
        <taxon>Rhodobacterales</taxon>
        <taxon>Paracoccaceae</taxon>
        <taxon>Jhaorihella</taxon>
    </lineage>
</organism>
<dbReference type="Proteomes" id="UP000236742">
    <property type="component" value="Unassembled WGS sequence"/>
</dbReference>
<feature type="compositionally biased region" description="Basic and acidic residues" evidence="1">
    <location>
        <begin position="11"/>
        <end position="23"/>
    </location>
</feature>
<evidence type="ECO:0000313" key="2">
    <source>
        <dbReference type="EMBL" id="SEF52288.1"/>
    </source>
</evidence>
<sequence length="52" mass="5495">MAEAPGALPPDPRDIFGKRKNGDMAEGEGQAVWHDAASFLDKKRTPTTGNAA</sequence>
<proteinExistence type="predicted"/>
<reference evidence="3" key="1">
    <citation type="submission" date="2016-10" db="EMBL/GenBank/DDBJ databases">
        <authorList>
            <person name="Varghese N."/>
            <person name="Submissions S."/>
        </authorList>
    </citation>
    <scope>NUCLEOTIDE SEQUENCE [LARGE SCALE GENOMIC DNA]</scope>
    <source>
        <strain evidence="3">DSM 23413</strain>
    </source>
</reference>
<keyword evidence="3" id="KW-1185">Reference proteome</keyword>
<gene>
    <name evidence="2" type="ORF">SAMN05421751_101657</name>
</gene>
<protein>
    <submittedName>
        <fullName evidence="2">Uncharacterized protein</fullName>
    </submittedName>
</protein>